<dbReference type="InterPro" id="IPR001841">
    <property type="entry name" value="Znf_RING"/>
</dbReference>
<dbReference type="Ensembl" id="ENSTNIT00000010406.1">
    <property type="protein sequence ID" value="ENSTNIP00000010225.1"/>
    <property type="gene ID" value="ENSTNIG00000007419.1"/>
</dbReference>
<dbReference type="InterPro" id="IPR013320">
    <property type="entry name" value="ConA-like_dom_sf"/>
</dbReference>
<dbReference type="InterPro" id="IPR003879">
    <property type="entry name" value="Butyrophylin_SPRY"/>
</dbReference>
<dbReference type="PANTHER" id="PTHR25465:SF49">
    <property type="entry name" value="BLOODTHIRSTY-RELATED GENE FAMILY, MEMBER 1-RELATED"/>
    <property type="match status" value="1"/>
</dbReference>
<dbReference type="Pfam" id="PF00622">
    <property type="entry name" value="SPRY"/>
    <property type="match status" value="1"/>
</dbReference>
<dbReference type="InterPro" id="IPR013083">
    <property type="entry name" value="Znf_RING/FYVE/PHD"/>
</dbReference>
<dbReference type="InterPro" id="IPR043136">
    <property type="entry name" value="B30.2/SPRY_sf"/>
</dbReference>
<dbReference type="FunFam" id="2.60.120.920:FF:000004">
    <property type="entry name" value="Butyrophilin subfamily 1 member A1"/>
    <property type="match status" value="1"/>
</dbReference>
<feature type="domain" description="B box-type" evidence="8">
    <location>
        <begin position="147"/>
        <end position="187"/>
    </location>
</feature>
<dbReference type="GO" id="GO:0005737">
    <property type="term" value="C:cytoplasm"/>
    <property type="evidence" value="ECO:0007669"/>
    <property type="project" value="UniProtKB-ARBA"/>
</dbReference>
<evidence type="ECO:0000256" key="2">
    <source>
        <dbReference type="ARBA" id="ARBA00022723"/>
    </source>
</evidence>
<evidence type="ECO:0000256" key="6">
    <source>
        <dbReference type="PROSITE-ProRule" id="PRU00024"/>
    </source>
</evidence>
<dbReference type="PROSITE" id="PS50119">
    <property type="entry name" value="ZF_BBOX"/>
    <property type="match status" value="1"/>
</dbReference>
<keyword evidence="3 6" id="KW-0863">Zinc-finger</keyword>
<dbReference type="InterPro" id="IPR051051">
    <property type="entry name" value="E3_ubiq-ligase_TRIM/RNF"/>
</dbReference>
<dbReference type="SUPFAM" id="SSF57845">
    <property type="entry name" value="B-box zinc-binding domain"/>
    <property type="match status" value="1"/>
</dbReference>
<keyword evidence="11" id="KW-1185">Reference proteome</keyword>
<dbReference type="Pfam" id="PF13765">
    <property type="entry name" value="PRY"/>
    <property type="match status" value="1"/>
</dbReference>
<dbReference type="AlphaFoldDB" id="H3CPP2"/>
<dbReference type="Gene3D" id="3.30.40.10">
    <property type="entry name" value="Zinc/RING finger domain, C3HC4 (zinc finger)"/>
    <property type="match status" value="1"/>
</dbReference>
<dbReference type="InterPro" id="IPR058030">
    <property type="entry name" value="TRIM8/14/16/25/29/45/65_CC"/>
</dbReference>
<dbReference type="Gene3D" id="2.60.120.920">
    <property type="match status" value="1"/>
</dbReference>
<keyword evidence="4" id="KW-0862">Zinc</keyword>
<feature type="domain" description="RING-type" evidence="7">
    <location>
        <begin position="14"/>
        <end position="54"/>
    </location>
</feature>
<accession>H3CPP2</accession>
<protein>
    <submittedName>
        <fullName evidence="10">Si:dkey-46i9.6</fullName>
    </submittedName>
</protein>
<dbReference type="GeneTree" id="ENSGT01040000240385"/>
<dbReference type="InterPro" id="IPR003877">
    <property type="entry name" value="SPRY_dom"/>
</dbReference>
<dbReference type="GO" id="GO:0045087">
    <property type="term" value="P:innate immune response"/>
    <property type="evidence" value="ECO:0007669"/>
    <property type="project" value="UniProtKB-KW"/>
</dbReference>
<dbReference type="SMART" id="SM00184">
    <property type="entry name" value="RING"/>
    <property type="match status" value="1"/>
</dbReference>
<dbReference type="Pfam" id="PF00643">
    <property type="entry name" value="zf-B_box"/>
    <property type="match status" value="1"/>
</dbReference>
<evidence type="ECO:0000259" key="9">
    <source>
        <dbReference type="PROSITE" id="PS50188"/>
    </source>
</evidence>
<dbReference type="GO" id="GO:0008270">
    <property type="term" value="F:zinc ion binding"/>
    <property type="evidence" value="ECO:0007669"/>
    <property type="project" value="UniProtKB-KW"/>
</dbReference>
<evidence type="ECO:0000256" key="1">
    <source>
        <dbReference type="ARBA" id="ARBA00022588"/>
    </source>
</evidence>
<organism evidence="10 11">
    <name type="scientific">Tetraodon nigroviridis</name>
    <name type="common">Spotted green pufferfish</name>
    <name type="synonym">Chelonodon nigroviridis</name>
    <dbReference type="NCBI Taxonomy" id="99883"/>
    <lineage>
        <taxon>Eukaryota</taxon>
        <taxon>Metazoa</taxon>
        <taxon>Chordata</taxon>
        <taxon>Craniata</taxon>
        <taxon>Vertebrata</taxon>
        <taxon>Euteleostomi</taxon>
        <taxon>Actinopterygii</taxon>
        <taxon>Neopterygii</taxon>
        <taxon>Teleostei</taxon>
        <taxon>Neoteleostei</taxon>
        <taxon>Acanthomorphata</taxon>
        <taxon>Eupercaria</taxon>
        <taxon>Tetraodontiformes</taxon>
        <taxon>Tetradontoidea</taxon>
        <taxon>Tetraodontidae</taxon>
        <taxon>Tetraodon</taxon>
    </lineage>
</organism>
<dbReference type="HOGENOM" id="CLU_013137_0_1_1"/>
<dbReference type="OMA" id="CILGYWR"/>
<evidence type="ECO:0000313" key="11">
    <source>
        <dbReference type="Proteomes" id="UP000007303"/>
    </source>
</evidence>
<dbReference type="Gene3D" id="4.10.830.40">
    <property type="match status" value="1"/>
</dbReference>
<dbReference type="InterPro" id="IPR006574">
    <property type="entry name" value="PRY"/>
</dbReference>
<dbReference type="PROSITE" id="PS50188">
    <property type="entry name" value="B302_SPRY"/>
    <property type="match status" value="1"/>
</dbReference>
<dbReference type="PROSITE" id="PS50089">
    <property type="entry name" value="ZF_RING_2"/>
    <property type="match status" value="1"/>
</dbReference>
<dbReference type="CDD" id="cd13733">
    <property type="entry name" value="SPRY_PRY_C-I_1"/>
    <property type="match status" value="1"/>
</dbReference>
<name>H3CPP2_TETNG</name>
<dbReference type="SMART" id="SM00336">
    <property type="entry name" value="BBOX"/>
    <property type="match status" value="1"/>
</dbReference>
<dbReference type="InterPro" id="IPR000315">
    <property type="entry name" value="Znf_B-box"/>
</dbReference>
<dbReference type="InterPro" id="IPR027370">
    <property type="entry name" value="Znf-RING_euk"/>
</dbReference>
<sequence length="546" mass="62620">MAATGNLSEEQVHCSICLDVFTNPVSIPCGHNFCQSCIIGYWKSSPLHQCPMCKKSFYKRPDISVNTVLREIAEQFKEIRVLQGAVSEEGREKRWTREVLCDVCLGGGRPRAVKSCLVCLTSYCEEHLRSHCARFTKHKLMEPVANMADRMCPKHERLLELFCKKDQTCVCVLCTETDHRAHYTVPVEREWSEKKAQLKRTEIDVQQMIRDREKKMEEIKHSVELNKASAQREIEESVQVFSELVRSIQRTQAELVVSIEEKQRQTERWAGGFVAELEQEVADLTRRKKELENMARTDHIHFLKNFPALCTSPPVKDWSETNVPTDVCVGMIRKSVSKLEATLQEMIDKLAQSEIKKILEYSVDVTLDPDSANPWLQLSQDRRQVRHLGAWQDLPDHPDRFDTVVIVLAREGFTSGRHYWEVQVEVSNKNGWDLGVARGDASRKGQLVLNPENGYWATVHYEGEKYAALTTPPLPLSLKQKPEKVGVFVDYEEGLVSFYDVTAQSHIYSFTECSFDGRIFPYFSPHAKQDEKNEGPLIISSVKHCE</sequence>
<reference evidence="10" key="3">
    <citation type="submission" date="2025-09" db="UniProtKB">
        <authorList>
            <consortium name="Ensembl"/>
        </authorList>
    </citation>
    <scope>IDENTIFICATION</scope>
</reference>
<dbReference type="SUPFAM" id="SSF57850">
    <property type="entry name" value="RING/U-box"/>
    <property type="match status" value="1"/>
</dbReference>
<dbReference type="InParanoid" id="H3CPP2"/>
<dbReference type="SMART" id="SM00589">
    <property type="entry name" value="PRY"/>
    <property type="match status" value="1"/>
</dbReference>
<dbReference type="Pfam" id="PF25600">
    <property type="entry name" value="TRIM_CC"/>
    <property type="match status" value="1"/>
</dbReference>
<keyword evidence="2" id="KW-0479">Metal-binding</keyword>
<evidence type="ECO:0000256" key="3">
    <source>
        <dbReference type="ARBA" id="ARBA00022771"/>
    </source>
</evidence>
<evidence type="ECO:0000313" key="10">
    <source>
        <dbReference type="Ensembl" id="ENSTNIP00000010225.1"/>
    </source>
</evidence>
<evidence type="ECO:0000256" key="4">
    <source>
        <dbReference type="ARBA" id="ARBA00022833"/>
    </source>
</evidence>
<keyword evidence="1" id="KW-0399">Innate immunity</keyword>
<dbReference type="Pfam" id="PF13445">
    <property type="entry name" value="zf-RING_UBOX"/>
    <property type="match status" value="1"/>
</dbReference>
<evidence type="ECO:0000259" key="7">
    <source>
        <dbReference type="PROSITE" id="PS50089"/>
    </source>
</evidence>
<dbReference type="InterPro" id="IPR001870">
    <property type="entry name" value="B30.2/SPRY"/>
</dbReference>
<reference evidence="11" key="1">
    <citation type="journal article" date="2004" name="Nature">
        <title>Genome duplication in the teleost fish Tetraodon nigroviridis reveals the early vertebrate proto-karyotype.</title>
        <authorList>
            <person name="Jaillon O."/>
            <person name="Aury J.-M."/>
            <person name="Brunet F."/>
            <person name="Petit J.-L."/>
            <person name="Stange-Thomann N."/>
            <person name="Mauceli E."/>
            <person name="Bouneau L."/>
            <person name="Fischer C."/>
            <person name="Ozouf-Costaz C."/>
            <person name="Bernot A."/>
            <person name="Nicaud S."/>
            <person name="Jaffe D."/>
            <person name="Fisher S."/>
            <person name="Lutfalla G."/>
            <person name="Dossat C."/>
            <person name="Segurens B."/>
            <person name="Dasilva C."/>
            <person name="Salanoubat M."/>
            <person name="Levy M."/>
            <person name="Boudet N."/>
            <person name="Castellano S."/>
            <person name="Anthouard V."/>
            <person name="Jubin C."/>
            <person name="Castelli V."/>
            <person name="Katinka M."/>
            <person name="Vacherie B."/>
            <person name="Biemont C."/>
            <person name="Skalli Z."/>
            <person name="Cattolico L."/>
            <person name="Poulain J."/>
            <person name="De Berardinis V."/>
            <person name="Cruaud C."/>
            <person name="Duprat S."/>
            <person name="Brottier P."/>
            <person name="Coutanceau J.-P."/>
            <person name="Gouzy J."/>
            <person name="Parra G."/>
            <person name="Lardier G."/>
            <person name="Chapple C."/>
            <person name="McKernan K.J."/>
            <person name="McEwan P."/>
            <person name="Bosak S."/>
            <person name="Kellis M."/>
            <person name="Volff J.-N."/>
            <person name="Guigo R."/>
            <person name="Zody M.C."/>
            <person name="Mesirov J."/>
            <person name="Lindblad-Toh K."/>
            <person name="Birren B."/>
            <person name="Nusbaum C."/>
            <person name="Kahn D."/>
            <person name="Robinson-Rechavi M."/>
            <person name="Laudet V."/>
            <person name="Schachter V."/>
            <person name="Quetier F."/>
            <person name="Saurin W."/>
            <person name="Scarpelli C."/>
            <person name="Wincker P."/>
            <person name="Lander E.S."/>
            <person name="Weissenbach J."/>
            <person name="Roest Crollius H."/>
        </authorList>
    </citation>
    <scope>NUCLEOTIDE SEQUENCE [LARGE SCALE GENOMIC DNA]</scope>
</reference>
<evidence type="ECO:0000259" key="8">
    <source>
        <dbReference type="PROSITE" id="PS50119"/>
    </source>
</evidence>
<dbReference type="Gene3D" id="3.30.160.60">
    <property type="entry name" value="Classic Zinc Finger"/>
    <property type="match status" value="1"/>
</dbReference>
<dbReference type="PROSITE" id="PS00518">
    <property type="entry name" value="ZF_RING_1"/>
    <property type="match status" value="1"/>
</dbReference>
<proteinExistence type="predicted"/>
<dbReference type="CDD" id="cd19769">
    <property type="entry name" value="Bbox2_TRIM16-like"/>
    <property type="match status" value="1"/>
</dbReference>
<dbReference type="Proteomes" id="UP000007303">
    <property type="component" value="Unassembled WGS sequence"/>
</dbReference>
<reference evidence="10" key="2">
    <citation type="submission" date="2025-08" db="UniProtKB">
        <authorList>
            <consortium name="Ensembl"/>
        </authorList>
    </citation>
    <scope>IDENTIFICATION</scope>
</reference>
<evidence type="ECO:0000256" key="5">
    <source>
        <dbReference type="ARBA" id="ARBA00022859"/>
    </source>
</evidence>
<dbReference type="SUPFAM" id="SSF49899">
    <property type="entry name" value="Concanavalin A-like lectins/glucanases"/>
    <property type="match status" value="1"/>
</dbReference>
<dbReference type="PANTHER" id="PTHR25465">
    <property type="entry name" value="B-BOX DOMAIN CONTAINING"/>
    <property type="match status" value="1"/>
</dbReference>
<dbReference type="PRINTS" id="PR01407">
    <property type="entry name" value="BUTYPHLNCDUF"/>
</dbReference>
<dbReference type="SMART" id="SM00449">
    <property type="entry name" value="SPRY"/>
    <property type="match status" value="1"/>
</dbReference>
<keyword evidence="5" id="KW-0391">Immunity</keyword>
<feature type="domain" description="B30.2/SPRY" evidence="9">
    <location>
        <begin position="345"/>
        <end position="544"/>
    </location>
</feature>
<dbReference type="InterPro" id="IPR017907">
    <property type="entry name" value="Znf_RING_CS"/>
</dbReference>